<keyword evidence="1" id="KW-0812">Transmembrane</keyword>
<dbReference type="AGR" id="WB:WBGene00018168"/>
<keyword evidence="5" id="KW-1185">Reference proteome</keyword>
<proteinExistence type="predicted"/>
<dbReference type="OrthoDB" id="5846741at2759"/>
<keyword evidence="2" id="KW-0732">Signal</keyword>
<feature type="signal peptide" evidence="2">
    <location>
        <begin position="1"/>
        <end position="19"/>
    </location>
</feature>
<reference evidence="4 5" key="1">
    <citation type="journal article" date="1998" name="Science">
        <title>Genome sequence of the nematode C. elegans: a platform for investigating biology.</title>
        <authorList>
            <consortium name="The C. elegans sequencing consortium"/>
            <person name="Sulson J.E."/>
            <person name="Waterston R."/>
        </authorList>
    </citation>
    <scope>NUCLEOTIDE SEQUENCE [LARGE SCALE GENOMIC DNA]</scope>
    <source>
        <strain evidence="4 5">Bristol N2</strain>
    </source>
</reference>
<keyword evidence="1" id="KW-1133">Transmembrane helix</keyword>
<dbReference type="FunCoup" id="Q94213">
    <property type="interactions" value="273"/>
</dbReference>
<feature type="chain" id="PRO_5004319442" evidence="2">
    <location>
        <begin position="20"/>
        <end position="333"/>
    </location>
</feature>
<dbReference type="InterPro" id="IPR000494">
    <property type="entry name" value="Rcpt_L-dom"/>
</dbReference>
<dbReference type="InterPro" id="IPR036941">
    <property type="entry name" value="Rcpt_L-dom_sf"/>
</dbReference>
<evidence type="ECO:0000313" key="5">
    <source>
        <dbReference type="Proteomes" id="UP000001940"/>
    </source>
</evidence>
<dbReference type="OMA" id="PACCLWS"/>
<dbReference type="STRING" id="6239.F38A5.11.1"/>
<name>Q94213_CAEEL</name>
<dbReference type="HOGENOM" id="CLU_070903_0_0_1"/>
<dbReference type="Gene3D" id="3.80.20.20">
    <property type="entry name" value="Receptor L-domain"/>
    <property type="match status" value="1"/>
</dbReference>
<protein>
    <submittedName>
        <fullName evidence="4">Receptor L-domain domain-containing protein</fullName>
    </submittedName>
</protein>
<evidence type="ECO:0000259" key="3">
    <source>
        <dbReference type="Pfam" id="PF01030"/>
    </source>
</evidence>
<keyword evidence="4" id="KW-0675">Receptor</keyword>
<dbReference type="PANTHER" id="PTHR21662">
    <property type="entry name" value="RECEPTOR PROTEIN-TYROSINE KINASE"/>
    <property type="match status" value="1"/>
</dbReference>
<dbReference type="KEGG" id="cel:CELE_F38A5.11"/>
<keyword evidence="1" id="KW-0472">Membrane</keyword>
<feature type="domain" description="Receptor L-domain" evidence="3">
    <location>
        <begin position="90"/>
        <end position="200"/>
    </location>
</feature>
<organism evidence="4 5">
    <name type="scientific">Caenorhabditis elegans</name>
    <dbReference type="NCBI Taxonomy" id="6239"/>
    <lineage>
        <taxon>Eukaryota</taxon>
        <taxon>Metazoa</taxon>
        <taxon>Ecdysozoa</taxon>
        <taxon>Nematoda</taxon>
        <taxon>Chromadorea</taxon>
        <taxon>Rhabditida</taxon>
        <taxon>Rhabditina</taxon>
        <taxon>Rhabditomorpha</taxon>
        <taxon>Rhabditoidea</taxon>
        <taxon>Rhabditidae</taxon>
        <taxon>Peloderinae</taxon>
        <taxon>Caenorhabditis</taxon>
    </lineage>
</organism>
<dbReference type="WormBase" id="F38A5.11">
    <property type="protein sequence ID" value="CE41649"/>
    <property type="gene ID" value="WBGene00018168"/>
    <property type="gene designation" value="irld-7"/>
</dbReference>
<feature type="transmembrane region" description="Helical" evidence="1">
    <location>
        <begin position="230"/>
        <end position="251"/>
    </location>
</feature>
<dbReference type="GeneID" id="185447"/>
<dbReference type="PaxDb" id="6239-F38A5.11"/>
<evidence type="ECO:0000256" key="2">
    <source>
        <dbReference type="SAM" id="SignalP"/>
    </source>
</evidence>
<sequence>MRPIHIILLLQAFICVTIIQSGAPPFPTPEDDESLFRAMFEAQDKYRQDNYRRRPREFESEDWGLCEEKYKWPVCCLWSDKKKFRRGTSDCQNIKGDVILENNKDANLFQSMIEIRQIQGSLVLRNTTILAFGLPNLNNIGFSGDSNVKNRPKASLVIENNLFLIQLQFRQLEKIVKHKSQRHIIIEGNQKIKVDPKQYNIFKKVTNNSTDFERFQPPKEYIVRSKIYELWPYVLLSILLIIVFTHHFIMLEVNEHRVKKKEQEMIDCLMKMRDSTLAAELLLQTPNDVTLAFDTDVLHLCTDQVKLMKQIEKLLNENKVFKDESKDETSIVK</sequence>
<evidence type="ECO:0000313" key="6">
    <source>
        <dbReference type="WormBase" id="F38A5.11"/>
    </source>
</evidence>
<dbReference type="SMR" id="Q94213"/>
<dbReference type="SUPFAM" id="SSF52058">
    <property type="entry name" value="L domain-like"/>
    <property type="match status" value="1"/>
</dbReference>
<dbReference type="AlphaFoldDB" id="Q94213"/>
<dbReference type="Proteomes" id="UP000001940">
    <property type="component" value="Chromosome IV"/>
</dbReference>
<evidence type="ECO:0000256" key="1">
    <source>
        <dbReference type="SAM" id="Phobius"/>
    </source>
</evidence>
<dbReference type="RefSeq" id="NP_501009.2">
    <property type="nucleotide sequence ID" value="NM_068608.7"/>
</dbReference>
<dbReference type="Bgee" id="WBGene00018168">
    <property type="expression patterns" value="Expressed in larva and 1 other cell type or tissue"/>
</dbReference>
<dbReference type="EMBL" id="BX284604">
    <property type="protein sequence ID" value="CCD67181.1"/>
    <property type="molecule type" value="Genomic_DNA"/>
</dbReference>
<gene>
    <name evidence="4 6" type="primary">irld-7</name>
    <name evidence="4" type="ORF">CELE_F38A5.11</name>
    <name evidence="6" type="ORF">F38A5.11</name>
</gene>
<dbReference type="PANTHER" id="PTHR21662:SF5">
    <property type="entry name" value="RECEPTOR L-DOMAIN DOMAIN-CONTAINING PROTEIN"/>
    <property type="match status" value="1"/>
</dbReference>
<dbReference type="UCSC" id="F38A5.11">
    <property type="organism name" value="c. elegans"/>
</dbReference>
<dbReference type="InterPro" id="IPR053079">
    <property type="entry name" value="SPS2_domain"/>
</dbReference>
<dbReference type="Pfam" id="PF01030">
    <property type="entry name" value="Recep_L_domain"/>
    <property type="match status" value="1"/>
</dbReference>
<dbReference type="InParanoid" id="Q94213"/>
<accession>Q94213</accession>
<dbReference type="CTD" id="185447"/>
<evidence type="ECO:0000313" key="4">
    <source>
        <dbReference type="EMBL" id="CCD67181.1"/>
    </source>
</evidence>
<dbReference type="eggNOG" id="ENOG502TFM5">
    <property type="taxonomic scope" value="Eukaryota"/>
</dbReference>